<dbReference type="AlphaFoldDB" id="A0AAD4TK63"/>
<evidence type="ECO:0000256" key="1">
    <source>
        <dbReference type="SAM" id="MobiDB-lite"/>
    </source>
</evidence>
<reference evidence="2" key="1">
    <citation type="submission" date="2022-04" db="EMBL/GenBank/DDBJ databases">
        <title>A functionally conserved STORR gene fusion in Papaver species that diverged 16.8 million years ago.</title>
        <authorList>
            <person name="Catania T."/>
        </authorList>
    </citation>
    <scope>NUCLEOTIDE SEQUENCE</scope>
    <source>
        <strain evidence="2">S-188037</strain>
    </source>
</reference>
<evidence type="ECO:0000313" key="3">
    <source>
        <dbReference type="Proteomes" id="UP001202328"/>
    </source>
</evidence>
<proteinExistence type="predicted"/>
<evidence type="ECO:0000313" key="2">
    <source>
        <dbReference type="EMBL" id="KAI3960265.1"/>
    </source>
</evidence>
<keyword evidence="3" id="KW-1185">Reference proteome</keyword>
<gene>
    <name evidence="2" type="ORF">MKW98_016989</name>
</gene>
<dbReference type="Proteomes" id="UP001202328">
    <property type="component" value="Unassembled WGS sequence"/>
</dbReference>
<dbReference type="EMBL" id="JAJJMB010000948">
    <property type="protein sequence ID" value="KAI3960265.1"/>
    <property type="molecule type" value="Genomic_DNA"/>
</dbReference>
<feature type="region of interest" description="Disordered" evidence="1">
    <location>
        <begin position="117"/>
        <end position="137"/>
    </location>
</feature>
<protein>
    <submittedName>
        <fullName evidence="2">Uncharacterized protein</fullName>
    </submittedName>
</protein>
<organism evidence="2 3">
    <name type="scientific">Papaver atlanticum</name>
    <dbReference type="NCBI Taxonomy" id="357466"/>
    <lineage>
        <taxon>Eukaryota</taxon>
        <taxon>Viridiplantae</taxon>
        <taxon>Streptophyta</taxon>
        <taxon>Embryophyta</taxon>
        <taxon>Tracheophyta</taxon>
        <taxon>Spermatophyta</taxon>
        <taxon>Magnoliopsida</taxon>
        <taxon>Ranunculales</taxon>
        <taxon>Papaveraceae</taxon>
        <taxon>Papaveroideae</taxon>
        <taxon>Papaver</taxon>
    </lineage>
</organism>
<name>A0AAD4TK63_9MAGN</name>
<comment type="caution">
    <text evidence="2">The sequence shown here is derived from an EMBL/GenBank/DDBJ whole genome shotgun (WGS) entry which is preliminary data.</text>
</comment>
<sequence length="137" mass="15994">MASKILIFRKSAMEAGNPGRYYINPSEKLMSMAPDWKVVEHEDAIELISNRVIFDEAVFGDIVIYARFYKNQTIGDSENKDDEYGFIMNTDFLEARKLDAEIKDGFSRFYVPKIKVEENKKKNNKNQNNKNKNKKKN</sequence>
<accession>A0AAD4TK63</accession>